<dbReference type="SUPFAM" id="SSF56281">
    <property type="entry name" value="Metallo-hydrolase/oxidoreductase"/>
    <property type="match status" value="1"/>
</dbReference>
<organism evidence="9 10">
    <name type="scientific">Psychrosphaera aquimarina</name>
    <dbReference type="NCBI Taxonomy" id="2044854"/>
    <lineage>
        <taxon>Bacteria</taxon>
        <taxon>Pseudomonadati</taxon>
        <taxon>Pseudomonadota</taxon>
        <taxon>Gammaproteobacteria</taxon>
        <taxon>Alteromonadales</taxon>
        <taxon>Pseudoalteromonadaceae</taxon>
        <taxon>Psychrosphaera</taxon>
    </lineage>
</organism>
<comment type="subcellular location">
    <subcellularLocation>
        <location evidence="1">Cell membrane</location>
        <topology evidence="1">Multi-pass membrane protein</topology>
    </subcellularLocation>
</comment>
<evidence type="ECO:0000256" key="4">
    <source>
        <dbReference type="ARBA" id="ARBA00022989"/>
    </source>
</evidence>
<dbReference type="Pfam" id="PF03772">
    <property type="entry name" value="Competence"/>
    <property type="match status" value="1"/>
</dbReference>
<evidence type="ECO:0000259" key="7">
    <source>
        <dbReference type="Pfam" id="PF00753"/>
    </source>
</evidence>
<dbReference type="EMBL" id="JAWCUA010000010">
    <property type="protein sequence ID" value="MDU0114699.1"/>
    <property type="molecule type" value="Genomic_DNA"/>
</dbReference>
<keyword evidence="3 6" id="KW-0812">Transmembrane</keyword>
<keyword evidence="10" id="KW-1185">Reference proteome</keyword>
<dbReference type="CDD" id="cd07731">
    <property type="entry name" value="ComA-like_MBL-fold"/>
    <property type="match status" value="1"/>
</dbReference>
<evidence type="ECO:0000256" key="2">
    <source>
        <dbReference type="ARBA" id="ARBA00022475"/>
    </source>
</evidence>
<dbReference type="PANTHER" id="PTHR30619:SF1">
    <property type="entry name" value="RECOMBINATION PROTEIN 2"/>
    <property type="match status" value="1"/>
</dbReference>
<evidence type="ECO:0000313" key="10">
    <source>
        <dbReference type="Proteomes" id="UP001257914"/>
    </source>
</evidence>
<keyword evidence="2" id="KW-1003">Cell membrane</keyword>
<accession>A0ABU3R4U8</accession>
<dbReference type="InterPro" id="IPR001279">
    <property type="entry name" value="Metallo-B-lactamas"/>
</dbReference>
<evidence type="ECO:0000256" key="6">
    <source>
        <dbReference type="SAM" id="Phobius"/>
    </source>
</evidence>
<dbReference type="InterPro" id="IPR004477">
    <property type="entry name" value="ComEC_N"/>
</dbReference>
<evidence type="ECO:0000256" key="5">
    <source>
        <dbReference type="ARBA" id="ARBA00023136"/>
    </source>
</evidence>
<dbReference type="InterPro" id="IPR052159">
    <property type="entry name" value="Competence_DNA_uptake"/>
</dbReference>
<reference evidence="9 10" key="1">
    <citation type="submission" date="2023-10" db="EMBL/GenBank/DDBJ databases">
        <title>Psychrosphaera aquimaarina strain SW33 isolated from seawater.</title>
        <authorList>
            <person name="Bayburt H."/>
            <person name="Kim J.M."/>
            <person name="Choi B.J."/>
            <person name="Jeon C.O."/>
        </authorList>
    </citation>
    <scope>NUCLEOTIDE SEQUENCE [LARGE SCALE GENOMIC DNA]</scope>
    <source>
        <strain evidence="9 10">KCTC 52743</strain>
    </source>
</reference>
<dbReference type="Proteomes" id="UP001257914">
    <property type="component" value="Unassembled WGS sequence"/>
</dbReference>
<comment type="caution">
    <text evidence="9">The sequence shown here is derived from an EMBL/GenBank/DDBJ whole genome shotgun (WGS) entry which is preliminary data.</text>
</comment>
<dbReference type="PANTHER" id="PTHR30619">
    <property type="entry name" value="DNA INTERNALIZATION/COMPETENCE PROTEIN COMEC/REC2"/>
    <property type="match status" value="1"/>
</dbReference>
<evidence type="ECO:0000256" key="1">
    <source>
        <dbReference type="ARBA" id="ARBA00004651"/>
    </source>
</evidence>
<dbReference type="InterPro" id="IPR036866">
    <property type="entry name" value="RibonucZ/Hydroxyglut_hydro"/>
</dbReference>
<feature type="transmembrane region" description="Helical" evidence="6">
    <location>
        <begin position="89"/>
        <end position="108"/>
    </location>
</feature>
<sequence length="459" mass="51404">MVPVVMFWFGGVSLSGVLTNLIAIPLFSLFIVPAIFIGTVVVMIDNVGVGIDISSYIFLGVDALLNQLITVFSHYPIFHYWVNIANGLWFWFLLLIGLLLVSPVYLVTFTQNLRSLKSRFILTGSIILPCILILVPIGLSFPTWNSSPKDSSWLARALQPKLTMYLLDVGQGTSVLFQQGHSAFIYDLGPIYPSGFNATQSVVQPMLVGVGITDIRHIVISHNDSDHIGDIKALGKQANIKDKILTCTAQSYKWGRTQIDIIWPNHIAYQDINDLSKNDTSCVIKLTDELTHLSVLLTGDITAKIERRLVKMHNQQQINLKSDLLISAHHGSKYSSTSDFINAVSATKVLHSAGVNNRFGFPTKEVIQRFNASGMTASEVNEINQVNSKQTKISANNKVNQYSTNQVGMIKVEFDKPWFEINHSQYKVIETQLNVSGYLNHWQPFWKKQNPFSFTSEIR</sequence>
<keyword evidence="5 6" id="KW-0472">Membrane</keyword>
<feature type="domain" description="Metallo-beta-lactamase" evidence="7">
    <location>
        <begin position="168"/>
        <end position="241"/>
    </location>
</feature>
<feature type="domain" description="ComEC/Rec2-related protein" evidence="8">
    <location>
        <begin position="2"/>
        <end position="100"/>
    </location>
</feature>
<gene>
    <name evidence="9" type="ORF">RT723_17220</name>
</gene>
<feature type="transmembrane region" description="Helical" evidence="6">
    <location>
        <begin position="20"/>
        <end position="44"/>
    </location>
</feature>
<protein>
    <submittedName>
        <fullName evidence="9">ComEC/Rec2 family competence protein</fullName>
    </submittedName>
</protein>
<dbReference type="Gene3D" id="3.60.15.10">
    <property type="entry name" value="Ribonuclease Z/Hydroxyacylglutathione hydrolase-like"/>
    <property type="match status" value="1"/>
</dbReference>
<evidence type="ECO:0000259" key="8">
    <source>
        <dbReference type="Pfam" id="PF03772"/>
    </source>
</evidence>
<dbReference type="RefSeq" id="WP_315948558.1">
    <property type="nucleotide sequence ID" value="NZ_JAWCUA010000010.1"/>
</dbReference>
<feature type="transmembrane region" description="Helical" evidence="6">
    <location>
        <begin position="120"/>
        <end position="141"/>
    </location>
</feature>
<keyword evidence="4 6" id="KW-1133">Transmembrane helix</keyword>
<feature type="transmembrane region" description="Helical" evidence="6">
    <location>
        <begin position="56"/>
        <end position="77"/>
    </location>
</feature>
<evidence type="ECO:0000256" key="3">
    <source>
        <dbReference type="ARBA" id="ARBA00022692"/>
    </source>
</evidence>
<dbReference type="Pfam" id="PF00753">
    <property type="entry name" value="Lactamase_B"/>
    <property type="match status" value="1"/>
</dbReference>
<dbReference type="InterPro" id="IPR035681">
    <property type="entry name" value="ComA-like_MBL"/>
</dbReference>
<name>A0ABU3R4U8_9GAMM</name>
<evidence type="ECO:0000313" key="9">
    <source>
        <dbReference type="EMBL" id="MDU0114699.1"/>
    </source>
</evidence>
<proteinExistence type="predicted"/>